<comment type="caution">
    <text evidence="3">The sequence shown here is derived from an EMBL/GenBank/DDBJ whole genome shotgun (WGS) entry which is preliminary data.</text>
</comment>
<dbReference type="Proteomes" id="UP000309389">
    <property type="component" value="Unassembled WGS sequence"/>
</dbReference>
<evidence type="ECO:0000313" key="3">
    <source>
        <dbReference type="EMBL" id="TIX51917.1"/>
    </source>
</evidence>
<feature type="chain" id="PRO_5020972190" description="PepSY domain-containing protein" evidence="2">
    <location>
        <begin position="26"/>
        <end position="109"/>
    </location>
</feature>
<keyword evidence="2" id="KW-0732">Signal</keyword>
<feature type="region of interest" description="Disordered" evidence="1">
    <location>
        <begin position="25"/>
        <end position="53"/>
    </location>
</feature>
<protein>
    <recommendedName>
        <fullName evidence="5">PepSY domain-containing protein</fullName>
    </recommendedName>
</protein>
<evidence type="ECO:0000256" key="2">
    <source>
        <dbReference type="SAM" id="SignalP"/>
    </source>
</evidence>
<evidence type="ECO:0000313" key="4">
    <source>
        <dbReference type="Proteomes" id="UP000309389"/>
    </source>
</evidence>
<gene>
    <name evidence="3" type="ORF">E5222_05620</name>
</gene>
<accession>A0A4V4U904</accession>
<dbReference type="RefSeq" id="WP_136692704.1">
    <property type="nucleotide sequence ID" value="NZ_SSHH01000001.1"/>
</dbReference>
<dbReference type="EMBL" id="SSHH01000001">
    <property type="protein sequence ID" value="TIX51917.1"/>
    <property type="molecule type" value="Genomic_DNA"/>
</dbReference>
<name>A0A4V4U904_9SPHN</name>
<keyword evidence="4" id="KW-1185">Reference proteome</keyword>
<feature type="compositionally biased region" description="Low complexity" evidence="1">
    <location>
        <begin position="25"/>
        <end position="45"/>
    </location>
</feature>
<proteinExistence type="predicted"/>
<feature type="signal peptide" evidence="2">
    <location>
        <begin position="1"/>
        <end position="25"/>
    </location>
</feature>
<evidence type="ECO:0008006" key="5">
    <source>
        <dbReference type="Google" id="ProtNLM"/>
    </source>
</evidence>
<sequence length="109" mass="12464">MKRILASLAAVAMLASPFAASDALAQDRQQAQQQQRGEQASAREQMQAGRNMPIREIERRIIPRMDGDEYIGFEYDPSAQAYRLKFIRDGRLIWVDVDARTARVLRVSR</sequence>
<dbReference type="OrthoDB" id="7428944at2"/>
<evidence type="ECO:0000256" key="1">
    <source>
        <dbReference type="SAM" id="MobiDB-lite"/>
    </source>
</evidence>
<dbReference type="AlphaFoldDB" id="A0A4V4U904"/>
<organism evidence="3 4">
    <name type="scientific">Alteraurantiacibacter aquimixticola</name>
    <dbReference type="NCBI Taxonomy" id="2489173"/>
    <lineage>
        <taxon>Bacteria</taxon>
        <taxon>Pseudomonadati</taxon>
        <taxon>Pseudomonadota</taxon>
        <taxon>Alphaproteobacteria</taxon>
        <taxon>Sphingomonadales</taxon>
        <taxon>Erythrobacteraceae</taxon>
        <taxon>Alteraurantiacibacter</taxon>
    </lineage>
</organism>
<reference evidence="3 4" key="1">
    <citation type="submission" date="2019-04" db="EMBL/GenBank/DDBJ databases">
        <title>Altererythrobacter aquimixticola sp. nov., isolated from sediment of junction between the ocean and a freshwater spring.</title>
        <authorList>
            <person name="Yoon J.-H."/>
        </authorList>
    </citation>
    <scope>NUCLEOTIDE SEQUENCE [LARGE SCALE GENOMIC DNA]</scope>
    <source>
        <strain evidence="3 4">SSKS-13</strain>
    </source>
</reference>